<evidence type="ECO:0000313" key="6">
    <source>
        <dbReference type="EMBL" id="SVD11126.1"/>
    </source>
</evidence>
<dbReference type="GO" id="GO:0043953">
    <property type="term" value="P:protein transport by the Tat complex"/>
    <property type="evidence" value="ECO:0007669"/>
    <property type="project" value="TreeGrafter"/>
</dbReference>
<dbReference type="GO" id="GO:0009977">
    <property type="term" value="F:proton motive force dependent protein transmembrane transporter activity"/>
    <property type="evidence" value="ECO:0007669"/>
    <property type="project" value="TreeGrafter"/>
</dbReference>
<evidence type="ECO:0008006" key="7">
    <source>
        <dbReference type="Google" id="ProtNLM"/>
    </source>
</evidence>
<feature type="transmembrane region" description="Helical" evidence="5">
    <location>
        <begin position="34"/>
        <end position="51"/>
    </location>
</feature>
<name>A0A382SMR1_9ZZZZ</name>
<evidence type="ECO:0000256" key="1">
    <source>
        <dbReference type="ARBA" id="ARBA00004141"/>
    </source>
</evidence>
<keyword evidence="2 5" id="KW-0812">Transmembrane</keyword>
<dbReference type="Pfam" id="PF00902">
    <property type="entry name" value="TatC"/>
    <property type="match status" value="1"/>
</dbReference>
<proteinExistence type="predicted"/>
<evidence type="ECO:0000256" key="5">
    <source>
        <dbReference type="SAM" id="Phobius"/>
    </source>
</evidence>
<dbReference type="PANTHER" id="PTHR30371">
    <property type="entry name" value="SEC-INDEPENDENT PROTEIN TRANSLOCASE PROTEIN TATC"/>
    <property type="match status" value="1"/>
</dbReference>
<gene>
    <name evidence="6" type="ORF">METZ01_LOCUS363980</name>
</gene>
<evidence type="ECO:0000256" key="4">
    <source>
        <dbReference type="ARBA" id="ARBA00023136"/>
    </source>
</evidence>
<reference evidence="6" key="1">
    <citation type="submission" date="2018-05" db="EMBL/GenBank/DDBJ databases">
        <authorList>
            <person name="Lanie J.A."/>
            <person name="Ng W.-L."/>
            <person name="Kazmierczak K.M."/>
            <person name="Andrzejewski T.M."/>
            <person name="Davidsen T.M."/>
            <person name="Wayne K.J."/>
            <person name="Tettelin H."/>
            <person name="Glass J.I."/>
            <person name="Rusch D."/>
            <person name="Podicherti R."/>
            <person name="Tsui H.-C.T."/>
            <person name="Winkler M.E."/>
        </authorList>
    </citation>
    <scope>NUCLEOTIDE SEQUENCE</scope>
</reference>
<feature type="transmembrane region" description="Helical" evidence="5">
    <location>
        <begin position="6"/>
        <end position="22"/>
    </location>
</feature>
<accession>A0A382SMR1</accession>
<dbReference type="EMBL" id="UINC01130208">
    <property type="protein sequence ID" value="SVD11126.1"/>
    <property type="molecule type" value="Genomic_DNA"/>
</dbReference>
<dbReference type="GO" id="GO:0065002">
    <property type="term" value="P:intracellular protein transmembrane transport"/>
    <property type="evidence" value="ECO:0007669"/>
    <property type="project" value="TreeGrafter"/>
</dbReference>
<organism evidence="6">
    <name type="scientific">marine metagenome</name>
    <dbReference type="NCBI Taxonomy" id="408172"/>
    <lineage>
        <taxon>unclassified sequences</taxon>
        <taxon>metagenomes</taxon>
        <taxon>ecological metagenomes</taxon>
    </lineage>
</organism>
<keyword evidence="4 5" id="KW-0472">Membrane</keyword>
<evidence type="ECO:0000256" key="2">
    <source>
        <dbReference type="ARBA" id="ARBA00022692"/>
    </source>
</evidence>
<dbReference type="InterPro" id="IPR002033">
    <property type="entry name" value="TatC"/>
</dbReference>
<dbReference type="AlphaFoldDB" id="A0A382SMR1"/>
<sequence>ILAFAFAFQTPLLMVLLTKFGVINTVQMKVYRKWAFLGCFLLASVLTPPDIITQVLLGFPLYGLYEFGVIISTWFEDPKQRELILRRMEAEKQARKNAKQGKTSPKTKNKVVVKKVVIEE</sequence>
<keyword evidence="3 5" id="KW-1133">Transmembrane helix</keyword>
<evidence type="ECO:0000256" key="3">
    <source>
        <dbReference type="ARBA" id="ARBA00022989"/>
    </source>
</evidence>
<dbReference type="GO" id="GO:0033281">
    <property type="term" value="C:TAT protein transport complex"/>
    <property type="evidence" value="ECO:0007669"/>
    <property type="project" value="TreeGrafter"/>
</dbReference>
<protein>
    <recommendedName>
        <fullName evidence="7">Twin-arginine translocase subunit TatC</fullName>
    </recommendedName>
</protein>
<comment type="subcellular location">
    <subcellularLocation>
        <location evidence="1">Membrane</location>
        <topology evidence="1">Multi-pass membrane protein</topology>
    </subcellularLocation>
</comment>
<dbReference type="PANTHER" id="PTHR30371:SF0">
    <property type="entry name" value="SEC-INDEPENDENT PROTEIN TRANSLOCASE PROTEIN TATC, CHLOROPLASTIC-RELATED"/>
    <property type="match status" value="1"/>
</dbReference>
<feature type="non-terminal residue" evidence="6">
    <location>
        <position position="1"/>
    </location>
</feature>